<reference evidence="3 4" key="1">
    <citation type="submission" date="2016-11" db="EMBL/GenBank/DDBJ databases">
        <authorList>
            <person name="Jaros S."/>
            <person name="Januszkiewicz K."/>
            <person name="Wedrychowicz H."/>
        </authorList>
    </citation>
    <scope>NUCLEOTIDE SEQUENCE [LARGE SCALE GENOMIC DNA]</scope>
    <source>
        <strain evidence="3 4">DSM 19022</strain>
    </source>
</reference>
<proteinExistence type="predicted"/>
<gene>
    <name evidence="3" type="ORF">SAMN02745176_02796</name>
</gene>
<evidence type="ECO:0000259" key="1">
    <source>
        <dbReference type="Pfam" id="PF06527"/>
    </source>
</evidence>
<name>A0A1M6HFZ2_9FIRM</name>
<protein>
    <submittedName>
        <fullName evidence="3">TniQ protein</fullName>
    </submittedName>
</protein>
<dbReference type="InterPro" id="IPR032750">
    <property type="entry name" value="TnsD_C"/>
</dbReference>
<dbReference type="InterPro" id="IPR009492">
    <property type="entry name" value="TniQ"/>
</dbReference>
<organism evidence="3 4">
    <name type="scientific">Lutispora thermophila DSM 19022</name>
    <dbReference type="NCBI Taxonomy" id="1122184"/>
    <lineage>
        <taxon>Bacteria</taxon>
        <taxon>Bacillati</taxon>
        <taxon>Bacillota</taxon>
        <taxon>Clostridia</taxon>
        <taxon>Lutisporales</taxon>
        <taxon>Lutisporaceae</taxon>
        <taxon>Lutispora</taxon>
    </lineage>
</organism>
<dbReference type="OrthoDB" id="470139at2"/>
<dbReference type="Pfam" id="PF06527">
    <property type="entry name" value="TniQ"/>
    <property type="match status" value="1"/>
</dbReference>
<keyword evidence="4" id="KW-1185">Reference proteome</keyword>
<evidence type="ECO:0000259" key="2">
    <source>
        <dbReference type="Pfam" id="PF15978"/>
    </source>
</evidence>
<dbReference type="Gene3D" id="1.10.10.60">
    <property type="entry name" value="Homeodomain-like"/>
    <property type="match status" value="1"/>
</dbReference>
<evidence type="ECO:0000313" key="4">
    <source>
        <dbReference type="Proteomes" id="UP000184442"/>
    </source>
</evidence>
<sequence length="628" mass="73502">MMTFFPMPYEDEVLYSVFARYHVRSGNTSYKATLRDLFGSTSVTAVMDLPSNIQNLVNNMPLNSRYTEEYLIKNHTLFPFYSVFLSPVRAEQIFESMKGENGGSIYSRTGIMASSITLNQYFIFCSACAKEDKLKYGELYWHRVHQIPGVLVCPKHYVPLYNSQVPVRGYNKHQYKAASEENCVELDIVINYSDDVFEKLIRLAEDAQVLLNSDFEKRDIEWYKEQYLAKMMEMGFATSNGKVHQKEFIKEFIDYYGEKFLEIVQSGVDVDNDSNWLIDMIRKKNKTAHPIRHLLLARFLGISLHDLFYKKMEYKPFGDGPWPCLNAASDHYLKPVVSDLKVAYSTDSKCSVGTFSCTCGFVYTRSGPDESEDAKYRFGRIKRFGQVWEERLKELVDRKLSLRETARSLGVDPNTVKKYAKKLGLTTYWEKRSEDDSVYDNDGNIYSSTNLNKDYYREKWNELRKQYPEMGKTQLRQVDKALFAWLYRNDREWLNKNSPDKKVANAVNSRVDWNQRDNEILSQIKGIVDKMLNSDGKPERITISLIGSKLSIRGLLEKHLDKLPKTKAYLDSVKETNHDFRVRRIRWAVKELEKEGEELQMWKIMRKAGVREKYVFELEDYINRTVQL</sequence>
<feature type="domain" description="TniQ" evidence="1">
    <location>
        <begin position="4"/>
        <end position="160"/>
    </location>
</feature>
<dbReference type="Pfam" id="PF15978">
    <property type="entry name" value="TnsD"/>
    <property type="match status" value="1"/>
</dbReference>
<dbReference type="AlphaFoldDB" id="A0A1M6HFZ2"/>
<evidence type="ECO:0000313" key="3">
    <source>
        <dbReference type="EMBL" id="SHJ21085.1"/>
    </source>
</evidence>
<dbReference type="STRING" id="1122184.SAMN02745176_02796"/>
<feature type="domain" description="Transposon Tn7 transposition protein TnsD C-terminal" evidence="2">
    <location>
        <begin position="203"/>
        <end position="570"/>
    </location>
</feature>
<dbReference type="EMBL" id="FQZS01000020">
    <property type="protein sequence ID" value="SHJ21085.1"/>
    <property type="molecule type" value="Genomic_DNA"/>
</dbReference>
<accession>A0A1M6HFZ2</accession>
<dbReference type="Proteomes" id="UP000184442">
    <property type="component" value="Unassembled WGS sequence"/>
</dbReference>